<dbReference type="Proteomes" id="UP001595993">
    <property type="component" value="Unassembled WGS sequence"/>
</dbReference>
<dbReference type="RefSeq" id="WP_381191463.1">
    <property type="nucleotide sequence ID" value="NZ_JBHSFE010000004.1"/>
</dbReference>
<evidence type="ECO:0000313" key="2">
    <source>
        <dbReference type="Proteomes" id="UP001595993"/>
    </source>
</evidence>
<reference evidence="2" key="1">
    <citation type="journal article" date="2019" name="Int. J. Syst. Evol. Microbiol.">
        <title>The Global Catalogue of Microorganisms (GCM) 10K type strain sequencing project: providing services to taxonomists for standard genome sequencing and annotation.</title>
        <authorList>
            <consortium name="The Broad Institute Genomics Platform"/>
            <consortium name="The Broad Institute Genome Sequencing Center for Infectious Disease"/>
            <person name="Wu L."/>
            <person name="Ma J."/>
        </authorList>
    </citation>
    <scope>NUCLEOTIDE SEQUENCE [LARGE SCALE GENOMIC DNA]</scope>
    <source>
        <strain evidence="2">CGMCC 4.7139</strain>
    </source>
</reference>
<evidence type="ECO:0000313" key="1">
    <source>
        <dbReference type="EMBL" id="MFC4606883.1"/>
    </source>
</evidence>
<accession>A0ABV9G094</accession>
<gene>
    <name evidence="1" type="ORF">ACFO9E_03430</name>
</gene>
<comment type="caution">
    <text evidence="1">The sequence shown here is derived from an EMBL/GenBank/DDBJ whole genome shotgun (WGS) entry which is preliminary data.</text>
</comment>
<keyword evidence="2" id="KW-1185">Reference proteome</keyword>
<sequence length="64" mass="6631">MAQRSPARTRICPDCDGFPVVAIDTGSLLSDGTRATLNVVCRRCRGTGLATASAPAAVGLRERA</sequence>
<dbReference type="EMBL" id="JBHSFE010000004">
    <property type="protein sequence ID" value="MFC4606883.1"/>
    <property type="molecule type" value="Genomic_DNA"/>
</dbReference>
<proteinExistence type="predicted"/>
<organism evidence="1 2">
    <name type="scientific">Streptomyces maoxianensis</name>
    <dbReference type="NCBI Taxonomy" id="1459942"/>
    <lineage>
        <taxon>Bacteria</taxon>
        <taxon>Bacillati</taxon>
        <taxon>Actinomycetota</taxon>
        <taxon>Actinomycetes</taxon>
        <taxon>Kitasatosporales</taxon>
        <taxon>Streptomycetaceae</taxon>
        <taxon>Streptomyces</taxon>
    </lineage>
</organism>
<protein>
    <submittedName>
        <fullName evidence="1">Uncharacterized protein</fullName>
    </submittedName>
</protein>
<name>A0ABV9G094_9ACTN</name>